<dbReference type="EMBL" id="BLAL01000218">
    <property type="protein sequence ID" value="GES92987.1"/>
    <property type="molecule type" value="Genomic_DNA"/>
</dbReference>
<organism evidence="1 2">
    <name type="scientific">Rhizophagus clarus</name>
    <dbReference type="NCBI Taxonomy" id="94130"/>
    <lineage>
        <taxon>Eukaryota</taxon>
        <taxon>Fungi</taxon>
        <taxon>Fungi incertae sedis</taxon>
        <taxon>Mucoromycota</taxon>
        <taxon>Glomeromycotina</taxon>
        <taxon>Glomeromycetes</taxon>
        <taxon>Glomerales</taxon>
        <taxon>Glomeraceae</taxon>
        <taxon>Rhizophagus</taxon>
    </lineage>
</organism>
<evidence type="ECO:0000313" key="2">
    <source>
        <dbReference type="Proteomes" id="UP000615446"/>
    </source>
</evidence>
<comment type="caution">
    <text evidence="1">The sequence shown here is derived from an EMBL/GenBank/DDBJ whole genome shotgun (WGS) entry which is preliminary data.</text>
</comment>
<sequence>MLQMAEDFAIPRSTRVIQPCVLQGRSTCEERDIKHVVRRKKTYSTTEYDFCLLEVIVGLLKDKSSRERSADIT</sequence>
<proteinExistence type="predicted"/>
<dbReference type="AlphaFoldDB" id="A0A8H3LUA2"/>
<protein>
    <submittedName>
        <fullName evidence="1">Uncharacterized protein</fullName>
    </submittedName>
</protein>
<reference evidence="1" key="1">
    <citation type="submission" date="2019-10" db="EMBL/GenBank/DDBJ databases">
        <title>Conservation and host-specific expression of non-tandemly repeated heterogenous ribosome RNA gene in arbuscular mycorrhizal fungi.</title>
        <authorList>
            <person name="Maeda T."/>
            <person name="Kobayashi Y."/>
            <person name="Nakagawa T."/>
            <person name="Ezawa T."/>
            <person name="Yamaguchi K."/>
            <person name="Bino T."/>
            <person name="Nishimoto Y."/>
            <person name="Shigenobu S."/>
            <person name="Kawaguchi M."/>
        </authorList>
    </citation>
    <scope>NUCLEOTIDE SEQUENCE</scope>
    <source>
        <strain evidence="1">HR1</strain>
    </source>
</reference>
<gene>
    <name evidence="1" type="ORF">RCL2_001974700</name>
</gene>
<evidence type="ECO:0000313" key="1">
    <source>
        <dbReference type="EMBL" id="GES92987.1"/>
    </source>
</evidence>
<dbReference type="Proteomes" id="UP000615446">
    <property type="component" value="Unassembled WGS sequence"/>
</dbReference>
<accession>A0A8H3LUA2</accession>
<name>A0A8H3LUA2_9GLOM</name>
<dbReference type="OrthoDB" id="2423039at2759"/>